<dbReference type="PANTHER" id="PTHR43861">
    <property type="entry name" value="TRANS-ACONITATE 2-METHYLTRANSFERASE-RELATED"/>
    <property type="match status" value="1"/>
</dbReference>
<dbReference type="GO" id="GO:0009312">
    <property type="term" value="P:oligosaccharide biosynthetic process"/>
    <property type="evidence" value="ECO:0007669"/>
    <property type="project" value="InterPro"/>
</dbReference>
<name>A0A3B1C0Z8_9ZZZZ</name>
<dbReference type="CDD" id="cd02440">
    <property type="entry name" value="AdoMet_MTases"/>
    <property type="match status" value="1"/>
</dbReference>
<dbReference type="Pfam" id="PF05401">
    <property type="entry name" value="NodS"/>
    <property type="match status" value="1"/>
</dbReference>
<evidence type="ECO:0008006" key="2">
    <source>
        <dbReference type="Google" id="ProtNLM"/>
    </source>
</evidence>
<proteinExistence type="predicted"/>
<protein>
    <recommendedName>
        <fullName evidence="2">Methyltransferase domain-containing protein</fullName>
    </recommendedName>
</protein>
<dbReference type="InterPro" id="IPR008715">
    <property type="entry name" value="SAM-MeTfrase_NodS-like"/>
</dbReference>
<gene>
    <name evidence="1" type="ORF">MNBD_NITROSPINAE01-1620</name>
</gene>
<dbReference type="GO" id="GO:0008757">
    <property type="term" value="F:S-adenosylmethionine-dependent methyltransferase activity"/>
    <property type="evidence" value="ECO:0007669"/>
    <property type="project" value="InterPro"/>
</dbReference>
<dbReference type="InterPro" id="IPR029063">
    <property type="entry name" value="SAM-dependent_MTases_sf"/>
</dbReference>
<dbReference type="SUPFAM" id="SSF53335">
    <property type="entry name" value="S-adenosyl-L-methionine-dependent methyltransferases"/>
    <property type="match status" value="1"/>
</dbReference>
<sequence length="219" mass="25118">MSIAKVAHKIANIPIVKRTLTENRFFVRLFFNLKYRRENPYEVKTSAYEKEKYALVLKALDFKERFDNILEIGCGEGVMTGLLAKKTSRILGVDISDFAVKRAIKRFAGDSNVTIRRLDIFSGTPDEKFELLVCADVLYYFEPSQLPEAIERIIEWTESDGYILLAHVRASADDETGVELKKFGAKTIHELFIKNDQLSVVKDDVYPEFRLTVLQKKGL</sequence>
<organism evidence="1">
    <name type="scientific">hydrothermal vent metagenome</name>
    <dbReference type="NCBI Taxonomy" id="652676"/>
    <lineage>
        <taxon>unclassified sequences</taxon>
        <taxon>metagenomes</taxon>
        <taxon>ecological metagenomes</taxon>
    </lineage>
</organism>
<dbReference type="PANTHER" id="PTHR43861:SF1">
    <property type="entry name" value="TRANS-ACONITATE 2-METHYLTRANSFERASE"/>
    <property type="match status" value="1"/>
</dbReference>
<accession>A0A3B1C0Z8</accession>
<dbReference type="EMBL" id="UOGC01000031">
    <property type="protein sequence ID" value="VAX16560.1"/>
    <property type="molecule type" value="Genomic_DNA"/>
</dbReference>
<dbReference type="Gene3D" id="3.40.50.150">
    <property type="entry name" value="Vaccinia Virus protein VP39"/>
    <property type="match status" value="1"/>
</dbReference>
<evidence type="ECO:0000313" key="1">
    <source>
        <dbReference type="EMBL" id="VAX16560.1"/>
    </source>
</evidence>
<dbReference type="AlphaFoldDB" id="A0A3B1C0Z8"/>
<reference evidence="1" key="1">
    <citation type="submission" date="2018-06" db="EMBL/GenBank/DDBJ databases">
        <authorList>
            <person name="Zhirakovskaya E."/>
        </authorList>
    </citation>
    <scope>NUCLEOTIDE SEQUENCE</scope>
</reference>